<dbReference type="PANTHER" id="PTHR34361">
    <property type="entry name" value="OS08G0157800 PROTEIN"/>
    <property type="match status" value="1"/>
</dbReference>
<feature type="compositionally biased region" description="Pro residues" evidence="1">
    <location>
        <begin position="1292"/>
        <end position="1309"/>
    </location>
</feature>
<comment type="caution">
    <text evidence="2">The sequence shown here is derived from an EMBL/GenBank/DDBJ whole genome shotgun (WGS) entry which is preliminary data.</text>
</comment>
<feature type="compositionally biased region" description="Pro residues" evidence="1">
    <location>
        <begin position="1349"/>
        <end position="1365"/>
    </location>
</feature>
<dbReference type="InterPro" id="IPR032675">
    <property type="entry name" value="LRR_dom_sf"/>
</dbReference>
<feature type="compositionally biased region" description="Pro residues" evidence="1">
    <location>
        <begin position="1266"/>
        <end position="1285"/>
    </location>
</feature>
<dbReference type="EMBL" id="JAJSOW010000107">
    <property type="protein sequence ID" value="KAI9157239.1"/>
    <property type="molecule type" value="Genomic_DNA"/>
</dbReference>
<evidence type="ECO:0000313" key="3">
    <source>
        <dbReference type="Proteomes" id="UP001064489"/>
    </source>
</evidence>
<feature type="region of interest" description="Disordered" evidence="1">
    <location>
        <begin position="554"/>
        <end position="584"/>
    </location>
</feature>
<dbReference type="PANTHER" id="PTHR34361:SF2">
    <property type="entry name" value="OS08G0157800 PROTEIN"/>
    <property type="match status" value="1"/>
</dbReference>
<reference evidence="2" key="2">
    <citation type="submission" date="2023-02" db="EMBL/GenBank/DDBJ databases">
        <authorList>
            <person name="Swenson N.G."/>
            <person name="Wegrzyn J.L."/>
            <person name="Mcevoy S.L."/>
        </authorList>
    </citation>
    <scope>NUCLEOTIDE SEQUENCE</scope>
    <source>
        <strain evidence="2">91603</strain>
        <tissue evidence="2">Leaf</tissue>
    </source>
</reference>
<reference evidence="2" key="1">
    <citation type="journal article" date="2022" name="Plant J.">
        <title>Strategies of tolerance reflected in two North American maple genomes.</title>
        <authorList>
            <person name="McEvoy S.L."/>
            <person name="Sezen U.U."/>
            <person name="Trouern-Trend A."/>
            <person name="McMahon S.M."/>
            <person name="Schaberg P.G."/>
            <person name="Yang J."/>
            <person name="Wegrzyn J.L."/>
            <person name="Swenson N.G."/>
        </authorList>
    </citation>
    <scope>NUCLEOTIDE SEQUENCE</scope>
    <source>
        <strain evidence="2">91603</strain>
    </source>
</reference>
<dbReference type="Proteomes" id="UP001064489">
    <property type="component" value="Chromosome 12"/>
</dbReference>
<protein>
    <submittedName>
        <fullName evidence="2">Uncharacterized protein</fullName>
    </submittedName>
</protein>
<sequence>MGANSGGKKTGAMGSMGEVVVILGMNSVGLNCYKFHEKMMMGFAPYGNGGGGAGGSSSSSSNLSALAPPFTVDRTVPKPLVDLAELPLNWLNTHSLNFESLPSSNAYGYTFSSPSSHIPSLNNNSSPVTSTDAAFLYGGQTTSDSSFVEAKPYYPSYVSPPKFSYDDYTQSLSGLWDGSRGGEYGQKVEIGDGFCSKEMNMADSSIYEDYNPVVHSSKGPNTCEEKSNSIDIMGSEKHPGSSIRDTLHYSSFPGKKSEFTPVEYSRKSVLESTSVFPDTYSIASSADQVRYRNHQMPYGASYEKFVKQQGTNPNNITSVMKSSPGLVISTVGSGAEASKTSSFHNVEIGSSADDSQFACSNNFPNMKDFHPLQSSQGKLRFDSSQVSFQLERDNRNFQEPSLEKNVKLLGDVNVTEDPFSTKSGLPAPHISHGFNLTLDSSEAVNRFDESSESFDHYNPAVDSPCWKGAPVSHYSPSETSGAVPPQLRKKMEPSNSSTHMGPLTFPVNADFSVKFSSQKPSEYSMYQESGCVENNLAPSPKRPSVENLLTRKHESEDEVKAGSYHKKQSSGHGVQFSDYLDKPRKQNVLPNKSVDEFNFKPFHSMQQSPDRGELTSEKNCGVWTGGAAVGMNTKDALEGCSSHVPFHVTEQVLSSPSTELNNMHGENTSPKIKMCVQKLISTMHVVSEQLLYHCSNELYELKKQDMEVLKNVINNLDKCILKNFGRVSPPQESLFSQKSYQFHAELPGLHESVTASRPQVTKAAVAIDLNQPEYQHAQEERKHYDMLGKKDDICSDVGSEMGDADRVKEDKMTQAIKKVLVENFVEEETQPQILLYKNLWLEAEAALCSVMCRSRFNRVKTELKRCKLQKAKELVEVSQGTFSPDLNMGSKLAPEVNCDSTQDIPIPDSPIISTNNHPEDILSRFHILRRQAADANSMSTTDVEELSSPKAFPDLNKADKMASDAKDAMDISTRGSFLSKSSSTSHADDADASVMARFYILKSRVDHSSYVNMEGQLMPQVDLGFAGDRKHMTTNISGNEILDTSTEHVLHPDSANHSKDTLTVQEFHLHVKDDPIIHSQRMNRPGNQVPASCYYDNSSSDWEHVLKEELPGQNCSLPSKLFDKDLDAIFLNDNRFRFGIPKNVGNSPVSVLVFSNNDLGGCIPGSIGKTLNEIILKNDNLTGIGSMKRLKQLNVAHNSFTGVIPPPFVSSPTCKTSLTLPSSNYFTGEPPSCAATAVGGKTAANCNVEVVNQPRGHLFQSHQHPSPKPSHSPRPFVGPSPPPPTYKSSPSTRPPPPPPKSFHSPPSPLSPTYSHFASPPPPTKRVSPTTHLPPPPPTKKVSPSTHYAPTPPPVDYTPKQSPPPQ</sequence>
<evidence type="ECO:0000256" key="1">
    <source>
        <dbReference type="SAM" id="MobiDB-lite"/>
    </source>
</evidence>
<dbReference type="SUPFAM" id="SSF52058">
    <property type="entry name" value="L domain-like"/>
    <property type="match status" value="1"/>
</dbReference>
<feature type="region of interest" description="Disordered" evidence="1">
    <location>
        <begin position="936"/>
        <end position="955"/>
    </location>
</feature>
<dbReference type="Pfam" id="PF00560">
    <property type="entry name" value="LRR_1"/>
    <property type="match status" value="1"/>
</dbReference>
<dbReference type="InterPro" id="IPR001611">
    <property type="entry name" value="Leu-rich_rpt"/>
</dbReference>
<keyword evidence="3" id="KW-1185">Reference proteome</keyword>
<organism evidence="2 3">
    <name type="scientific">Acer negundo</name>
    <name type="common">Box elder</name>
    <dbReference type="NCBI Taxonomy" id="4023"/>
    <lineage>
        <taxon>Eukaryota</taxon>
        <taxon>Viridiplantae</taxon>
        <taxon>Streptophyta</taxon>
        <taxon>Embryophyta</taxon>
        <taxon>Tracheophyta</taxon>
        <taxon>Spermatophyta</taxon>
        <taxon>Magnoliopsida</taxon>
        <taxon>eudicotyledons</taxon>
        <taxon>Gunneridae</taxon>
        <taxon>Pentapetalae</taxon>
        <taxon>rosids</taxon>
        <taxon>malvids</taxon>
        <taxon>Sapindales</taxon>
        <taxon>Sapindaceae</taxon>
        <taxon>Hippocastanoideae</taxon>
        <taxon>Acereae</taxon>
        <taxon>Acer</taxon>
    </lineage>
</organism>
<dbReference type="PRINTS" id="PR01217">
    <property type="entry name" value="PRICHEXTENSN"/>
</dbReference>
<evidence type="ECO:0000313" key="2">
    <source>
        <dbReference type="EMBL" id="KAI9157239.1"/>
    </source>
</evidence>
<gene>
    <name evidence="2" type="ORF">LWI28_018996</name>
</gene>
<dbReference type="Gene3D" id="3.80.10.10">
    <property type="entry name" value="Ribonuclease Inhibitor"/>
    <property type="match status" value="1"/>
</dbReference>
<feature type="region of interest" description="Disordered" evidence="1">
    <location>
        <begin position="1258"/>
        <end position="1365"/>
    </location>
</feature>
<name>A0AAD5I9Z9_ACENE</name>
<accession>A0AAD5I9Z9</accession>
<proteinExistence type="predicted"/>
<feature type="region of interest" description="Disordered" evidence="1">
    <location>
        <begin position="471"/>
        <end position="503"/>
    </location>
</feature>